<organism evidence="4 5">
    <name type="scientific">Lyticum sinuosum</name>
    <dbReference type="NCBI Taxonomy" id="1332059"/>
    <lineage>
        <taxon>Bacteria</taxon>
        <taxon>Pseudomonadati</taxon>
        <taxon>Pseudomonadota</taxon>
        <taxon>Alphaproteobacteria</taxon>
        <taxon>Rickettsiales</taxon>
        <taxon>Lyticum</taxon>
    </lineage>
</organism>
<dbReference type="GO" id="GO:0005829">
    <property type="term" value="C:cytosol"/>
    <property type="evidence" value="ECO:0007669"/>
    <property type="project" value="TreeGrafter"/>
</dbReference>
<evidence type="ECO:0000256" key="1">
    <source>
        <dbReference type="ARBA" id="ARBA00009091"/>
    </source>
</evidence>
<dbReference type="Proteomes" id="UP001289135">
    <property type="component" value="Unassembled WGS sequence"/>
</dbReference>
<evidence type="ECO:0000313" key="4">
    <source>
        <dbReference type="EMBL" id="MDZ5760891.1"/>
    </source>
</evidence>
<evidence type="ECO:0000313" key="5">
    <source>
        <dbReference type="Proteomes" id="UP001289135"/>
    </source>
</evidence>
<comment type="similarity">
    <text evidence="1">Belongs to the Skp family.</text>
</comment>
<dbReference type="AlphaFoldDB" id="A0AAE5AHD7"/>
<dbReference type="PANTHER" id="PTHR35089:SF1">
    <property type="entry name" value="CHAPERONE PROTEIN SKP"/>
    <property type="match status" value="1"/>
</dbReference>
<dbReference type="RefSeq" id="WP_322498330.1">
    <property type="nucleotide sequence ID" value="NZ_JARGYU010000001.1"/>
</dbReference>
<sequence length="213" mass="24610">MKIFKLYAKNIIPILFTSFFIFNTISYAEEIKIAILDNGQVFEKSEAFNEINSKIKQKSDSFGDKLRKSEANLRKNLSEIEKQKSVLSEDALKKKNDDLNKGFIDLQQKAVSGREALQKSYEKVMKSFIEHLNKIISKIAEDTGYSLVLDRNASQYFDKKLDITDKVIENLNKDKFIVEIDFSEIDNIEIKDYIKTVTKDTTKEEQKPTGSKK</sequence>
<name>A0AAE5AHD7_9RICK</name>
<proteinExistence type="inferred from homology"/>
<dbReference type="InterPro" id="IPR005632">
    <property type="entry name" value="Chaperone_Skp"/>
</dbReference>
<dbReference type="InterPro" id="IPR024930">
    <property type="entry name" value="Skp_dom_sf"/>
</dbReference>
<gene>
    <name evidence="4" type="ORF">Lyticum_00043</name>
</gene>
<keyword evidence="2" id="KW-0732">Signal</keyword>
<evidence type="ECO:0000256" key="3">
    <source>
        <dbReference type="SAM" id="Coils"/>
    </source>
</evidence>
<comment type="caution">
    <text evidence="4">The sequence shown here is derived from an EMBL/GenBank/DDBJ whole genome shotgun (WGS) entry which is preliminary data.</text>
</comment>
<dbReference type="GO" id="GO:0051082">
    <property type="term" value="F:unfolded protein binding"/>
    <property type="evidence" value="ECO:0007669"/>
    <property type="project" value="InterPro"/>
</dbReference>
<dbReference type="SUPFAM" id="SSF111384">
    <property type="entry name" value="OmpH-like"/>
    <property type="match status" value="1"/>
</dbReference>
<keyword evidence="3" id="KW-0175">Coiled coil</keyword>
<dbReference type="Gene3D" id="3.30.910.20">
    <property type="entry name" value="Skp domain"/>
    <property type="match status" value="1"/>
</dbReference>
<reference evidence="4" key="1">
    <citation type="submission" date="2023-02" db="EMBL/GenBank/DDBJ databases">
        <title>Host association and intracellularity evolved multiple times independently in the Rickettsiales.</title>
        <authorList>
            <person name="Castelli M."/>
            <person name="Nardi T."/>
            <person name="Gammuto L."/>
            <person name="Bellinzona G."/>
            <person name="Sabaneyeva E."/>
            <person name="Potekhin A."/>
            <person name="Serra V."/>
            <person name="Petroni G."/>
            <person name="Sassera D."/>
        </authorList>
    </citation>
    <scope>NUCLEOTIDE SEQUENCE</scope>
    <source>
        <strain evidence="4">USBL-36I1</strain>
    </source>
</reference>
<keyword evidence="5" id="KW-1185">Reference proteome</keyword>
<dbReference type="SMART" id="SM00935">
    <property type="entry name" value="OmpH"/>
    <property type="match status" value="1"/>
</dbReference>
<dbReference type="Pfam" id="PF03938">
    <property type="entry name" value="OmpH"/>
    <property type="match status" value="1"/>
</dbReference>
<protein>
    <submittedName>
        <fullName evidence="4">OmpH family outer membrane protein</fullName>
    </submittedName>
</protein>
<dbReference type="GO" id="GO:0050821">
    <property type="term" value="P:protein stabilization"/>
    <property type="evidence" value="ECO:0007669"/>
    <property type="project" value="TreeGrafter"/>
</dbReference>
<dbReference type="PANTHER" id="PTHR35089">
    <property type="entry name" value="CHAPERONE PROTEIN SKP"/>
    <property type="match status" value="1"/>
</dbReference>
<evidence type="ECO:0000256" key="2">
    <source>
        <dbReference type="ARBA" id="ARBA00022729"/>
    </source>
</evidence>
<accession>A0AAE5AHD7</accession>
<dbReference type="EMBL" id="JARGYU010000001">
    <property type="protein sequence ID" value="MDZ5760891.1"/>
    <property type="molecule type" value="Genomic_DNA"/>
</dbReference>
<feature type="coiled-coil region" evidence="3">
    <location>
        <begin position="63"/>
        <end position="90"/>
    </location>
</feature>